<dbReference type="EMBL" id="CAJOBI010160594">
    <property type="protein sequence ID" value="CAF4849419.1"/>
    <property type="molecule type" value="Genomic_DNA"/>
</dbReference>
<evidence type="ECO:0000313" key="2">
    <source>
        <dbReference type="EMBL" id="CAF4849419.1"/>
    </source>
</evidence>
<dbReference type="AlphaFoldDB" id="A0A8S3BQU0"/>
<proteinExistence type="predicted"/>
<feature type="non-terminal residue" evidence="2">
    <location>
        <position position="55"/>
    </location>
</feature>
<name>A0A8S3BQU0_9BILA</name>
<feature type="region of interest" description="Disordered" evidence="1">
    <location>
        <begin position="1"/>
        <end position="55"/>
    </location>
</feature>
<evidence type="ECO:0000313" key="3">
    <source>
        <dbReference type="Proteomes" id="UP000676336"/>
    </source>
</evidence>
<protein>
    <submittedName>
        <fullName evidence="2">Uncharacterized protein</fullName>
    </submittedName>
</protein>
<feature type="compositionally biased region" description="Polar residues" evidence="1">
    <location>
        <begin position="28"/>
        <end position="55"/>
    </location>
</feature>
<organism evidence="2 3">
    <name type="scientific">Rotaria magnacalcarata</name>
    <dbReference type="NCBI Taxonomy" id="392030"/>
    <lineage>
        <taxon>Eukaryota</taxon>
        <taxon>Metazoa</taxon>
        <taxon>Spiralia</taxon>
        <taxon>Gnathifera</taxon>
        <taxon>Rotifera</taxon>
        <taxon>Eurotatoria</taxon>
        <taxon>Bdelloidea</taxon>
        <taxon>Philodinida</taxon>
        <taxon>Philodinidae</taxon>
        <taxon>Rotaria</taxon>
    </lineage>
</organism>
<sequence>MSRQNSNRSFLPPHHTSSDNASRRFRPSSAQNDFSYSQYSSQRQMNHNNHYSGLP</sequence>
<dbReference type="Proteomes" id="UP000676336">
    <property type="component" value="Unassembled WGS sequence"/>
</dbReference>
<evidence type="ECO:0000256" key="1">
    <source>
        <dbReference type="SAM" id="MobiDB-lite"/>
    </source>
</evidence>
<accession>A0A8S3BQU0</accession>
<gene>
    <name evidence="2" type="ORF">SMN809_LOCUS49319</name>
</gene>
<comment type="caution">
    <text evidence="2">The sequence shown here is derived from an EMBL/GenBank/DDBJ whole genome shotgun (WGS) entry which is preliminary data.</text>
</comment>
<reference evidence="2" key="1">
    <citation type="submission" date="2021-02" db="EMBL/GenBank/DDBJ databases">
        <authorList>
            <person name="Nowell W R."/>
        </authorList>
    </citation>
    <scope>NUCLEOTIDE SEQUENCE</scope>
</reference>